<keyword evidence="1" id="KW-0175">Coiled coil</keyword>
<dbReference type="Pfam" id="PF02661">
    <property type="entry name" value="Fic"/>
    <property type="match status" value="1"/>
</dbReference>
<dbReference type="EMBL" id="UIDG01000294">
    <property type="protein sequence ID" value="SUS07024.1"/>
    <property type="molecule type" value="Genomic_DNA"/>
</dbReference>
<evidence type="ECO:0000259" key="2">
    <source>
        <dbReference type="PROSITE" id="PS51459"/>
    </source>
</evidence>
<accession>A0A380TH95</accession>
<proteinExistence type="predicted"/>
<dbReference type="PANTHER" id="PTHR13504">
    <property type="entry name" value="FIDO DOMAIN-CONTAINING PROTEIN DDB_G0283145"/>
    <property type="match status" value="1"/>
</dbReference>
<sequence>MQQVNGTPYDVEDSQLSLLKEIGQRVSSMRATGSLTPEVLNTIRKYFRIKNIYHSNAIEGNSLDVGETRTVVEHGLTITGRPLKDQAEAKNLSAALDFLEELASNSTRPITESDVRQIHLLVLKGINDDDAGRYRSIDVEIGGSQFKPPAPETIAHEMDKFGKWLQNAVVPGILFDYTEAILAASAAHTWFVTIHPFIDGNGRVGRLLMNLILMRFGFPIAVVTREDRLRYYDALEVSQASDLTPFVSLIAECVEESLEEYEEAAKEQRENIEWAKSLASKFDQKEKIRTSNQYEVWRSAMELLKNLFRQNVDILSASTDIGAVYFRDFGMLEFEKYLSLKNFSSAKKTWFFRLDFRSGAQASRYLFFFGSPSYAMRNKADVTLHISREEPPGSFRYEKLDALSAPNVPSFVEIGYKFDEEAFVVKAKSGNTRRERVEAVSKRFIQEVVEKNFGG</sequence>
<reference evidence="3" key="1">
    <citation type="submission" date="2018-07" db="EMBL/GenBank/DDBJ databases">
        <authorList>
            <person name="Quirk P.G."/>
            <person name="Krulwich T.A."/>
        </authorList>
    </citation>
    <scope>NUCLEOTIDE SEQUENCE</scope>
</reference>
<dbReference type="PANTHER" id="PTHR13504:SF38">
    <property type="entry name" value="FIDO DOMAIN-CONTAINING PROTEIN"/>
    <property type="match status" value="1"/>
</dbReference>
<dbReference type="InterPro" id="IPR040198">
    <property type="entry name" value="Fido_containing"/>
</dbReference>
<evidence type="ECO:0000313" key="3">
    <source>
        <dbReference type="EMBL" id="SUS07024.1"/>
    </source>
</evidence>
<protein>
    <recommendedName>
        <fullName evidence="2">Fido domain-containing protein</fullName>
    </recommendedName>
</protein>
<dbReference type="PROSITE" id="PS51459">
    <property type="entry name" value="FIDO"/>
    <property type="match status" value="1"/>
</dbReference>
<name>A0A380TH95_9ZZZZ</name>
<gene>
    <name evidence="3" type="ORF">DF3PB_3630002</name>
</gene>
<dbReference type="SUPFAM" id="SSF140931">
    <property type="entry name" value="Fic-like"/>
    <property type="match status" value="1"/>
</dbReference>
<organism evidence="3">
    <name type="scientific">metagenome</name>
    <dbReference type="NCBI Taxonomy" id="256318"/>
    <lineage>
        <taxon>unclassified sequences</taxon>
        <taxon>metagenomes</taxon>
    </lineage>
</organism>
<evidence type="ECO:0000256" key="1">
    <source>
        <dbReference type="SAM" id="Coils"/>
    </source>
</evidence>
<dbReference type="AlphaFoldDB" id="A0A380TH95"/>
<feature type="domain" description="Fido" evidence="2">
    <location>
        <begin position="110"/>
        <end position="252"/>
    </location>
</feature>
<dbReference type="InterPro" id="IPR003812">
    <property type="entry name" value="Fido"/>
</dbReference>
<dbReference type="Gene3D" id="1.10.3290.10">
    <property type="entry name" value="Fido-like domain"/>
    <property type="match status" value="1"/>
</dbReference>
<feature type="coiled-coil region" evidence="1">
    <location>
        <begin position="251"/>
        <end position="278"/>
    </location>
</feature>
<dbReference type="InterPro" id="IPR036597">
    <property type="entry name" value="Fido-like_dom_sf"/>
</dbReference>